<dbReference type="Pfam" id="PF13649">
    <property type="entry name" value="Methyltransf_25"/>
    <property type="match status" value="1"/>
</dbReference>
<dbReference type="CDD" id="cd02440">
    <property type="entry name" value="AdoMet_MTases"/>
    <property type="match status" value="1"/>
</dbReference>
<dbReference type="InterPro" id="IPR029063">
    <property type="entry name" value="SAM-dependent_MTases_sf"/>
</dbReference>
<evidence type="ECO:0000256" key="2">
    <source>
        <dbReference type="ARBA" id="ARBA00022679"/>
    </source>
</evidence>
<dbReference type="RefSeq" id="WP_183469795.1">
    <property type="nucleotide sequence ID" value="NZ_JACHVU010000007.1"/>
</dbReference>
<protein>
    <submittedName>
        <fullName evidence="4">2-polyprenyl-3-methyl-5-hydroxy-6-metoxy-1, 4-benzoquinol methylase</fullName>
    </submittedName>
</protein>
<feature type="domain" description="Methyltransferase" evidence="3">
    <location>
        <begin position="34"/>
        <end position="124"/>
    </location>
</feature>
<evidence type="ECO:0000256" key="1">
    <source>
        <dbReference type="ARBA" id="ARBA00022603"/>
    </source>
</evidence>
<comment type="caution">
    <text evidence="4">The sequence shown here is derived from an EMBL/GenBank/DDBJ whole genome shotgun (WGS) entry which is preliminary data.</text>
</comment>
<dbReference type="InterPro" id="IPR051052">
    <property type="entry name" value="Diverse_substrate_MTase"/>
</dbReference>
<dbReference type="AlphaFoldDB" id="A0A839QBD4"/>
<dbReference type="EMBL" id="JACHVU010000007">
    <property type="protein sequence ID" value="MBB2991765.1"/>
    <property type="molecule type" value="Genomic_DNA"/>
</dbReference>
<dbReference type="InterPro" id="IPR041698">
    <property type="entry name" value="Methyltransf_25"/>
</dbReference>
<dbReference type="PANTHER" id="PTHR44942:SF4">
    <property type="entry name" value="METHYLTRANSFERASE TYPE 11 DOMAIN-CONTAINING PROTEIN"/>
    <property type="match status" value="1"/>
</dbReference>
<keyword evidence="1 4" id="KW-0489">Methyltransferase</keyword>
<dbReference type="PANTHER" id="PTHR44942">
    <property type="entry name" value="METHYLTRANSF_11 DOMAIN-CONTAINING PROTEIN"/>
    <property type="match status" value="1"/>
</dbReference>
<gene>
    <name evidence="4" type="ORF">FHR72_003255</name>
</gene>
<evidence type="ECO:0000313" key="4">
    <source>
        <dbReference type="EMBL" id="MBB2991765.1"/>
    </source>
</evidence>
<accession>A0A839QBD4</accession>
<evidence type="ECO:0000259" key="3">
    <source>
        <dbReference type="Pfam" id="PF13649"/>
    </source>
</evidence>
<dbReference type="GO" id="GO:0008168">
    <property type="term" value="F:methyltransferase activity"/>
    <property type="evidence" value="ECO:0007669"/>
    <property type="project" value="UniProtKB-KW"/>
</dbReference>
<dbReference type="Proteomes" id="UP000550501">
    <property type="component" value="Unassembled WGS sequence"/>
</dbReference>
<organism evidence="4 5">
    <name type="scientific">Mycolicibacterium iranicum</name>
    <name type="common">Mycobacterium iranicum</name>
    <dbReference type="NCBI Taxonomy" id="912594"/>
    <lineage>
        <taxon>Bacteria</taxon>
        <taxon>Bacillati</taxon>
        <taxon>Actinomycetota</taxon>
        <taxon>Actinomycetes</taxon>
        <taxon>Mycobacteriales</taxon>
        <taxon>Mycobacteriaceae</taxon>
        <taxon>Mycolicibacterium</taxon>
    </lineage>
</organism>
<sequence>MTRPHRRDTPAYWNHNTAYHPWLARIAAEHRGDVLDVGCGDGLLAARLAPLSRSVTGVDCDAAAVERARARVRQIPNVTVTQGTFGEDSDGDARYDLIAFVATIHHMDLRAALGRARDLLRPGGEIAIVGLAANRSPVDWMWSGLCLPAVRIGSLWHRETRDIGVAVATPQHSLADIRRIADEVIPGAHMRRALYYRYLLRWRRP</sequence>
<evidence type="ECO:0000313" key="5">
    <source>
        <dbReference type="Proteomes" id="UP000550501"/>
    </source>
</evidence>
<dbReference type="GO" id="GO:0032259">
    <property type="term" value="P:methylation"/>
    <property type="evidence" value="ECO:0007669"/>
    <property type="project" value="UniProtKB-KW"/>
</dbReference>
<dbReference type="Gene3D" id="3.40.50.150">
    <property type="entry name" value="Vaccinia Virus protein VP39"/>
    <property type="match status" value="1"/>
</dbReference>
<name>A0A839QBD4_MYCIR</name>
<dbReference type="SUPFAM" id="SSF53335">
    <property type="entry name" value="S-adenosyl-L-methionine-dependent methyltransferases"/>
    <property type="match status" value="1"/>
</dbReference>
<keyword evidence="5" id="KW-1185">Reference proteome</keyword>
<proteinExistence type="predicted"/>
<keyword evidence="2" id="KW-0808">Transferase</keyword>
<reference evidence="4 5" key="1">
    <citation type="submission" date="2020-08" db="EMBL/GenBank/DDBJ databases">
        <title>The Agave Microbiome: Exploring the role of microbial communities in plant adaptations to desert environments.</title>
        <authorList>
            <person name="Partida-Martinez L.P."/>
        </authorList>
    </citation>
    <scope>NUCLEOTIDE SEQUENCE [LARGE SCALE GENOMIC DNA]</scope>
    <source>
        <strain evidence="4 5">AT2.18</strain>
    </source>
</reference>